<keyword evidence="2" id="KW-1185">Reference proteome</keyword>
<dbReference type="PANTHER" id="PTHR47163:SF2">
    <property type="entry name" value="SI:DKEY-17M8.2"/>
    <property type="match status" value="1"/>
</dbReference>
<dbReference type="OrthoDB" id="10052789at2759"/>
<dbReference type="PaxDb" id="67767-A0A0J7K0S1"/>
<evidence type="ECO:0000313" key="2">
    <source>
        <dbReference type="Proteomes" id="UP000036403"/>
    </source>
</evidence>
<accession>A0A0J7K0S1</accession>
<comment type="caution">
    <text evidence="1">The sequence shown here is derived from an EMBL/GenBank/DDBJ whole genome shotgun (WGS) entry which is preliminary data.</text>
</comment>
<evidence type="ECO:0000313" key="1">
    <source>
        <dbReference type="EMBL" id="KMQ83912.1"/>
    </source>
</evidence>
<dbReference type="EMBL" id="LBMM01017982">
    <property type="protein sequence ID" value="KMQ83912.1"/>
    <property type="molecule type" value="Genomic_DNA"/>
</dbReference>
<dbReference type="PANTHER" id="PTHR47163">
    <property type="entry name" value="DDE_TNP_IS1595 DOMAIN-CONTAINING PROTEIN"/>
    <property type="match status" value="1"/>
</dbReference>
<dbReference type="Proteomes" id="UP000036403">
    <property type="component" value="Unassembled WGS sequence"/>
</dbReference>
<protein>
    <submittedName>
        <fullName evidence="1">Uncharacterized protein</fullName>
    </submittedName>
</protein>
<dbReference type="InterPro" id="IPR053164">
    <property type="entry name" value="IS1016-like_transposase"/>
</dbReference>
<organism evidence="1 2">
    <name type="scientific">Lasius niger</name>
    <name type="common">Black garden ant</name>
    <dbReference type="NCBI Taxonomy" id="67767"/>
    <lineage>
        <taxon>Eukaryota</taxon>
        <taxon>Metazoa</taxon>
        <taxon>Ecdysozoa</taxon>
        <taxon>Arthropoda</taxon>
        <taxon>Hexapoda</taxon>
        <taxon>Insecta</taxon>
        <taxon>Pterygota</taxon>
        <taxon>Neoptera</taxon>
        <taxon>Endopterygota</taxon>
        <taxon>Hymenoptera</taxon>
        <taxon>Apocrita</taxon>
        <taxon>Aculeata</taxon>
        <taxon>Formicoidea</taxon>
        <taxon>Formicidae</taxon>
        <taxon>Formicinae</taxon>
        <taxon>Lasius</taxon>
        <taxon>Lasius</taxon>
    </lineage>
</organism>
<proteinExistence type="predicted"/>
<dbReference type="AlphaFoldDB" id="A0A0J7K0S1"/>
<reference evidence="1 2" key="1">
    <citation type="submission" date="2015-04" db="EMBL/GenBank/DDBJ databases">
        <title>Lasius niger genome sequencing.</title>
        <authorList>
            <person name="Konorov E.A."/>
            <person name="Nikitin M.A."/>
            <person name="Kirill M.V."/>
            <person name="Chang P."/>
        </authorList>
    </citation>
    <scope>NUCLEOTIDE SEQUENCE [LARGE SCALE GENOMIC DNA]</scope>
    <source>
        <tissue evidence="1">Whole</tissue>
    </source>
</reference>
<gene>
    <name evidence="1" type="ORF">RF55_18803</name>
</gene>
<name>A0A0J7K0S1_LASNI</name>
<sequence>MQCPRWNFLESDLLLSSKTITDWTNFCREVCVYWVDANSTKVGGPGKVVEIDEALFGKRKYNRGRLLQAKWVFGGYEHAHTQGIERTWREVRQNTPKYGTPSTMLLSNLCVYLFQRVYPRQERIEAFFNIMREFQENMENIPFAEGEFDPMKNTVA</sequence>